<dbReference type="Gene3D" id="3.40.50.1820">
    <property type="entry name" value="alpha/beta hydrolase"/>
    <property type="match status" value="1"/>
</dbReference>
<name>A0A1G7CIH7_9PROT</name>
<dbReference type="STRING" id="69960.SAMN05421720_10663"/>
<organism evidence="3 4">
    <name type="scientific">Rhodospira trueperi</name>
    <dbReference type="NCBI Taxonomy" id="69960"/>
    <lineage>
        <taxon>Bacteria</taxon>
        <taxon>Pseudomonadati</taxon>
        <taxon>Pseudomonadota</taxon>
        <taxon>Alphaproteobacteria</taxon>
        <taxon>Rhodospirillales</taxon>
        <taxon>Rhodospirillaceae</taxon>
        <taxon>Rhodospira</taxon>
    </lineage>
</organism>
<dbReference type="SUPFAM" id="SSF53474">
    <property type="entry name" value="alpha/beta-Hydrolases"/>
    <property type="match status" value="1"/>
</dbReference>
<keyword evidence="4" id="KW-1185">Reference proteome</keyword>
<sequence length="294" mass="31800">MSRHETPRWRGVLVGATLAALWACAGPTAPSRADLEHQAGEASFSRLRLDAADLTVVGWLGPNRAPAGDRTQPLTVFVEGDGAAWPRRDRPPADPTPRRPQALGLALASGLPHVAALARPCQFERPAACRIEDWTTERFSDTAVRRMNAALEDLKRRAGADHLVLVGYSGGAFLAARLAVIRDDVRGLVTVAGVLDPADWARHHRVSALPAMDRHTAERLAALPQVHVLGADDDIVPAGWADDVLDRLGLGPPAHAVRVMETADHGCCWVTLWPTLEPWVWNALRLMSRTSSVS</sequence>
<feature type="chain" id="PRO_5011557327" description="Alpha/beta hydrolase family protein" evidence="2">
    <location>
        <begin position="26"/>
        <end position="294"/>
    </location>
</feature>
<dbReference type="EMBL" id="FNAP01000006">
    <property type="protein sequence ID" value="SDE38235.1"/>
    <property type="molecule type" value="Genomic_DNA"/>
</dbReference>
<protein>
    <recommendedName>
        <fullName evidence="5">Alpha/beta hydrolase family protein</fullName>
    </recommendedName>
</protein>
<dbReference type="Proteomes" id="UP000199412">
    <property type="component" value="Unassembled WGS sequence"/>
</dbReference>
<evidence type="ECO:0000313" key="4">
    <source>
        <dbReference type="Proteomes" id="UP000199412"/>
    </source>
</evidence>
<proteinExistence type="predicted"/>
<dbReference type="RefSeq" id="WP_143027147.1">
    <property type="nucleotide sequence ID" value="NZ_FNAP01000006.1"/>
</dbReference>
<feature type="region of interest" description="Disordered" evidence="1">
    <location>
        <begin position="81"/>
        <end position="100"/>
    </location>
</feature>
<evidence type="ECO:0008006" key="5">
    <source>
        <dbReference type="Google" id="ProtNLM"/>
    </source>
</evidence>
<gene>
    <name evidence="3" type="ORF">SAMN05421720_10663</name>
</gene>
<reference evidence="3 4" key="1">
    <citation type="submission" date="2016-10" db="EMBL/GenBank/DDBJ databases">
        <authorList>
            <person name="de Groot N.N."/>
        </authorList>
    </citation>
    <scope>NUCLEOTIDE SEQUENCE [LARGE SCALE GENOMIC DNA]</scope>
    <source>
        <strain evidence="3 4">ATCC 700224</strain>
    </source>
</reference>
<keyword evidence="2" id="KW-0732">Signal</keyword>
<evidence type="ECO:0000256" key="1">
    <source>
        <dbReference type="SAM" id="MobiDB-lite"/>
    </source>
</evidence>
<evidence type="ECO:0000256" key="2">
    <source>
        <dbReference type="SAM" id="SignalP"/>
    </source>
</evidence>
<dbReference type="InterPro" id="IPR029058">
    <property type="entry name" value="AB_hydrolase_fold"/>
</dbReference>
<evidence type="ECO:0000313" key="3">
    <source>
        <dbReference type="EMBL" id="SDE38235.1"/>
    </source>
</evidence>
<dbReference type="OrthoDB" id="5451115at2"/>
<feature type="signal peptide" evidence="2">
    <location>
        <begin position="1"/>
        <end position="25"/>
    </location>
</feature>
<accession>A0A1G7CIH7</accession>
<dbReference type="AlphaFoldDB" id="A0A1G7CIH7"/>